<dbReference type="Pfam" id="PF01042">
    <property type="entry name" value="Ribonuc_L-PSP"/>
    <property type="match status" value="1"/>
</dbReference>
<dbReference type="CDD" id="cd06152">
    <property type="entry name" value="YjgF_YER057c_UK114_like_4"/>
    <property type="match status" value="1"/>
</dbReference>
<keyword evidence="2" id="KW-1185">Reference proteome</keyword>
<evidence type="ECO:0000313" key="2">
    <source>
        <dbReference type="Proteomes" id="UP001363622"/>
    </source>
</evidence>
<dbReference type="InterPro" id="IPR035959">
    <property type="entry name" value="RutC-like_sf"/>
</dbReference>
<accession>A0ABR1KXS2</accession>
<dbReference type="Gene3D" id="3.30.1330.40">
    <property type="entry name" value="RutC-like"/>
    <property type="match status" value="1"/>
</dbReference>
<protein>
    <submittedName>
        <fullName evidence="1">L-PSP endoribonuclease family protein</fullName>
    </submittedName>
</protein>
<dbReference type="InterPro" id="IPR006175">
    <property type="entry name" value="YjgF/YER057c/UK114"/>
</dbReference>
<reference evidence="1 2" key="1">
    <citation type="submission" date="2024-04" db="EMBL/GenBank/DDBJ databases">
        <title>Phyllosticta paracitricarpa is synonymous to the EU quarantine fungus P. citricarpa based on phylogenomic analyses.</title>
        <authorList>
            <consortium name="Lawrence Berkeley National Laboratory"/>
            <person name="Van Ingen-Buijs V.A."/>
            <person name="Van Westerhoven A.C."/>
            <person name="Haridas S."/>
            <person name="Skiadas P."/>
            <person name="Martin F."/>
            <person name="Groenewald J.Z."/>
            <person name="Crous P.W."/>
            <person name="Seidl M.F."/>
        </authorList>
    </citation>
    <scope>NUCLEOTIDE SEQUENCE [LARGE SCALE GENOMIC DNA]</scope>
    <source>
        <strain evidence="1 2">CBS 123371</strain>
    </source>
</reference>
<gene>
    <name evidence="1" type="ORF">IWZ03DRAFT_306859</name>
</gene>
<dbReference type="SUPFAM" id="SSF55298">
    <property type="entry name" value="YjgF-like"/>
    <property type="match status" value="1"/>
</dbReference>
<dbReference type="Proteomes" id="UP001363622">
    <property type="component" value="Unassembled WGS sequence"/>
</dbReference>
<dbReference type="PANTHER" id="PTHR11803">
    <property type="entry name" value="2-IMINOBUTANOATE/2-IMINOPROPANOATE DEAMINASE RIDA"/>
    <property type="match status" value="1"/>
</dbReference>
<name>A0ABR1KXS2_9PEZI</name>
<organism evidence="1 2">
    <name type="scientific">Phyllosticta citriasiana</name>
    <dbReference type="NCBI Taxonomy" id="595635"/>
    <lineage>
        <taxon>Eukaryota</taxon>
        <taxon>Fungi</taxon>
        <taxon>Dikarya</taxon>
        <taxon>Ascomycota</taxon>
        <taxon>Pezizomycotina</taxon>
        <taxon>Dothideomycetes</taxon>
        <taxon>Dothideomycetes incertae sedis</taxon>
        <taxon>Botryosphaeriales</taxon>
        <taxon>Phyllostictaceae</taxon>
        <taxon>Phyllosticta</taxon>
    </lineage>
</organism>
<sequence>MAHLKTYAYESSGVDIQKQLWYSQAVRVGDRIECAGQGGWDPKTGKIHAEVHDQIDQAFANVELVLKTAGGKGWSQVFRVNSYHIPLSEDTIQAMVKNFKKYMPNHHPIWTCVGVSKLADPDMKVEIEVVAEDEEGAKAAKAGNQGHKIDESFEIEIDGKKL</sequence>
<comment type="caution">
    <text evidence="1">The sequence shown here is derived from an EMBL/GenBank/DDBJ whole genome shotgun (WGS) entry which is preliminary data.</text>
</comment>
<proteinExistence type="predicted"/>
<evidence type="ECO:0000313" key="1">
    <source>
        <dbReference type="EMBL" id="KAK7520713.1"/>
    </source>
</evidence>
<dbReference type="PANTHER" id="PTHR11803:SF39">
    <property type="entry name" value="2-IMINOBUTANOATE_2-IMINOPROPANOATE DEAMINASE"/>
    <property type="match status" value="1"/>
</dbReference>
<dbReference type="EMBL" id="JBBPHU010000003">
    <property type="protein sequence ID" value="KAK7520713.1"/>
    <property type="molecule type" value="Genomic_DNA"/>
</dbReference>